<keyword evidence="8 10" id="KW-0333">Golgi apparatus</keyword>
<keyword evidence="9 10" id="KW-0472">Membrane</keyword>
<dbReference type="Gene3D" id="3.90.550.50">
    <property type="match status" value="1"/>
</dbReference>
<evidence type="ECO:0000313" key="11">
    <source>
        <dbReference type="EMBL" id="CAH1779996.1"/>
    </source>
</evidence>
<evidence type="ECO:0000256" key="2">
    <source>
        <dbReference type="ARBA" id="ARBA00008661"/>
    </source>
</evidence>
<feature type="transmembrane region" description="Helical" evidence="10">
    <location>
        <begin position="12"/>
        <end position="32"/>
    </location>
</feature>
<dbReference type="GO" id="GO:0016758">
    <property type="term" value="F:hexosyltransferase activity"/>
    <property type="evidence" value="ECO:0007669"/>
    <property type="project" value="InterPro"/>
</dbReference>
<gene>
    <name evidence="11" type="ORF">OFUS_LOCUS6746</name>
</gene>
<sequence length="369" mass="41765">MMARKPKVAIKRMLQFLVVVGICVSFTIYLALIPEPHNYVCKSTCNEVHFPVYKSPPACAKTENVYLVTVVHSEAWNIKQRLAVRHTWGSTHQLGDKNIKLIFVLEKPRNYTLNTLVEAENNRYADMLLVGGGYTTSIGVIKSLMSLRWILNNCKEARFVLRTNDNSFVNYYKILALIKTPGRRSNMKYIAGRVISGLDTNRFPNSVDFVPLKLFAGKKYPDFVDGSSGYIMPVKVMQSIMGIVDKIKSLPREDVYLTGLCRTELSRVRLAHLSSFLPNTQKLSDAMIITTAMTAQPIGTKQMELLWRQLKENSAQQLPLIKKGQVRKMYNGLGTHVKGFFDHVSLHKNITARAGNKVKGKRLIRLSLT</sequence>
<reference evidence="11" key="1">
    <citation type="submission" date="2022-03" db="EMBL/GenBank/DDBJ databases">
        <authorList>
            <person name="Martin C."/>
        </authorList>
    </citation>
    <scope>NUCLEOTIDE SEQUENCE</scope>
</reference>
<evidence type="ECO:0000256" key="4">
    <source>
        <dbReference type="ARBA" id="ARBA00022679"/>
    </source>
</evidence>
<keyword evidence="7 10" id="KW-1133">Transmembrane helix</keyword>
<dbReference type="Proteomes" id="UP000749559">
    <property type="component" value="Unassembled WGS sequence"/>
</dbReference>
<evidence type="ECO:0000256" key="6">
    <source>
        <dbReference type="ARBA" id="ARBA00022968"/>
    </source>
</evidence>
<dbReference type="Pfam" id="PF01762">
    <property type="entry name" value="Galactosyl_T"/>
    <property type="match status" value="1"/>
</dbReference>
<protein>
    <recommendedName>
        <fullName evidence="10">Hexosyltransferase</fullName>
        <ecNumber evidence="10">2.4.1.-</ecNumber>
    </recommendedName>
</protein>
<keyword evidence="3 10" id="KW-0328">Glycosyltransferase</keyword>
<evidence type="ECO:0000256" key="10">
    <source>
        <dbReference type="RuleBase" id="RU363063"/>
    </source>
</evidence>
<dbReference type="InterPro" id="IPR002659">
    <property type="entry name" value="Glyco_trans_31"/>
</dbReference>
<evidence type="ECO:0000256" key="5">
    <source>
        <dbReference type="ARBA" id="ARBA00022692"/>
    </source>
</evidence>
<evidence type="ECO:0000256" key="7">
    <source>
        <dbReference type="ARBA" id="ARBA00022989"/>
    </source>
</evidence>
<keyword evidence="4" id="KW-0808">Transferase</keyword>
<dbReference type="GO" id="GO:0006493">
    <property type="term" value="P:protein O-linked glycosylation"/>
    <property type="evidence" value="ECO:0007669"/>
    <property type="project" value="TreeGrafter"/>
</dbReference>
<name>A0A8J1UP67_OWEFU</name>
<evidence type="ECO:0000313" key="12">
    <source>
        <dbReference type="Proteomes" id="UP000749559"/>
    </source>
</evidence>
<proteinExistence type="inferred from homology"/>
<dbReference type="AlphaFoldDB" id="A0A8J1UP67"/>
<keyword evidence="12" id="KW-1185">Reference proteome</keyword>
<comment type="caution">
    <text evidence="11">The sequence shown here is derived from an EMBL/GenBank/DDBJ whole genome shotgun (WGS) entry which is preliminary data.</text>
</comment>
<organism evidence="11 12">
    <name type="scientific">Owenia fusiformis</name>
    <name type="common">Polychaete worm</name>
    <dbReference type="NCBI Taxonomy" id="6347"/>
    <lineage>
        <taxon>Eukaryota</taxon>
        <taxon>Metazoa</taxon>
        <taxon>Spiralia</taxon>
        <taxon>Lophotrochozoa</taxon>
        <taxon>Annelida</taxon>
        <taxon>Polychaeta</taxon>
        <taxon>Sedentaria</taxon>
        <taxon>Canalipalpata</taxon>
        <taxon>Sabellida</taxon>
        <taxon>Oweniida</taxon>
        <taxon>Oweniidae</taxon>
        <taxon>Owenia</taxon>
    </lineage>
</organism>
<dbReference type="PANTHER" id="PTHR11214">
    <property type="entry name" value="BETA-1,3-N-ACETYLGLUCOSAMINYLTRANSFERASE"/>
    <property type="match status" value="1"/>
</dbReference>
<dbReference type="GO" id="GO:0000139">
    <property type="term" value="C:Golgi membrane"/>
    <property type="evidence" value="ECO:0007669"/>
    <property type="project" value="UniProtKB-SubCell"/>
</dbReference>
<evidence type="ECO:0000256" key="8">
    <source>
        <dbReference type="ARBA" id="ARBA00023034"/>
    </source>
</evidence>
<evidence type="ECO:0000256" key="1">
    <source>
        <dbReference type="ARBA" id="ARBA00004323"/>
    </source>
</evidence>
<dbReference type="EC" id="2.4.1.-" evidence="10"/>
<keyword evidence="6 10" id="KW-0735">Signal-anchor</keyword>
<dbReference type="OrthoDB" id="2139606at2759"/>
<evidence type="ECO:0000256" key="3">
    <source>
        <dbReference type="ARBA" id="ARBA00022676"/>
    </source>
</evidence>
<keyword evidence="5 10" id="KW-0812">Transmembrane</keyword>
<accession>A0A8J1UP67</accession>
<comment type="subcellular location">
    <subcellularLocation>
        <location evidence="1 10">Golgi apparatus membrane</location>
        <topology evidence="1 10">Single-pass type II membrane protein</topology>
    </subcellularLocation>
</comment>
<comment type="similarity">
    <text evidence="2 10">Belongs to the glycosyltransferase 31 family.</text>
</comment>
<evidence type="ECO:0000256" key="9">
    <source>
        <dbReference type="ARBA" id="ARBA00023136"/>
    </source>
</evidence>
<dbReference type="PANTHER" id="PTHR11214:SF3">
    <property type="entry name" value="BETA-1,3-GALACTOSYLTRANSFERASE 6"/>
    <property type="match status" value="1"/>
</dbReference>
<dbReference type="EMBL" id="CAIIXF020000003">
    <property type="protein sequence ID" value="CAH1779996.1"/>
    <property type="molecule type" value="Genomic_DNA"/>
</dbReference>